<dbReference type="GO" id="GO:0007040">
    <property type="term" value="P:lysosome organization"/>
    <property type="evidence" value="ECO:0007669"/>
    <property type="project" value="TreeGrafter"/>
</dbReference>
<comment type="similarity">
    <text evidence="2">Belongs to the VPS18 family.</text>
</comment>
<dbReference type="GO" id="GO:0007032">
    <property type="term" value="P:endosome organization"/>
    <property type="evidence" value="ECO:0007669"/>
    <property type="project" value="TreeGrafter"/>
</dbReference>
<dbReference type="InterPro" id="IPR007810">
    <property type="entry name" value="Pep3/Vps18_beta-prop"/>
</dbReference>
<evidence type="ECO:0000256" key="7">
    <source>
        <dbReference type="ARBA" id="ARBA00023136"/>
    </source>
</evidence>
<organism evidence="12 13">
    <name type="scientific">Dendroctonus ponderosae</name>
    <name type="common">Mountain pine beetle</name>
    <dbReference type="NCBI Taxonomy" id="77166"/>
    <lineage>
        <taxon>Eukaryota</taxon>
        <taxon>Metazoa</taxon>
        <taxon>Ecdysozoa</taxon>
        <taxon>Arthropoda</taxon>
        <taxon>Hexapoda</taxon>
        <taxon>Insecta</taxon>
        <taxon>Pterygota</taxon>
        <taxon>Neoptera</taxon>
        <taxon>Endopterygota</taxon>
        <taxon>Coleoptera</taxon>
        <taxon>Polyphaga</taxon>
        <taxon>Cucujiformia</taxon>
        <taxon>Curculionidae</taxon>
        <taxon>Scolytinae</taxon>
        <taxon>Dendroctonus</taxon>
    </lineage>
</organism>
<dbReference type="GO" id="GO:0030674">
    <property type="term" value="F:protein-macromolecule adaptor activity"/>
    <property type="evidence" value="ECO:0007669"/>
    <property type="project" value="TreeGrafter"/>
</dbReference>
<comment type="subcellular location">
    <subcellularLocation>
        <location evidence="1">Late endosome membrane</location>
        <topology evidence="1">Peripheral membrane protein</topology>
        <orientation evidence="1">Cytoplasmic side</orientation>
    </subcellularLocation>
</comment>
<evidence type="ECO:0000256" key="5">
    <source>
        <dbReference type="ARBA" id="ARBA00022771"/>
    </source>
</evidence>
<evidence type="ECO:0000313" key="12">
    <source>
        <dbReference type="EnsemblMetazoa" id="XP_019754049.1"/>
    </source>
</evidence>
<evidence type="ECO:0000256" key="4">
    <source>
        <dbReference type="ARBA" id="ARBA00022723"/>
    </source>
</evidence>
<feature type="coiled-coil region" evidence="9">
    <location>
        <begin position="823"/>
        <end position="857"/>
    </location>
</feature>
<feature type="coiled-coil region" evidence="9">
    <location>
        <begin position="909"/>
        <end position="936"/>
    </location>
</feature>
<gene>
    <name evidence="12" type="primary">109533228</name>
</gene>
<evidence type="ECO:0000256" key="2">
    <source>
        <dbReference type="ARBA" id="ARBA00010454"/>
    </source>
</evidence>
<protein>
    <recommendedName>
        <fullName evidence="3">Vacuolar protein sorting-associated protein 18 homolog</fullName>
    </recommendedName>
</protein>
<dbReference type="GO" id="GO:0008333">
    <property type="term" value="P:endosome to lysosome transport"/>
    <property type="evidence" value="ECO:0007669"/>
    <property type="project" value="TreeGrafter"/>
</dbReference>
<name>A0AAR5NYM0_DENPD</name>
<keyword evidence="6" id="KW-0862">Zinc</keyword>
<dbReference type="GO" id="GO:0030897">
    <property type="term" value="C:HOPS complex"/>
    <property type="evidence" value="ECO:0007669"/>
    <property type="project" value="TreeGrafter"/>
</dbReference>
<dbReference type="GO" id="GO:0008270">
    <property type="term" value="F:zinc ion binding"/>
    <property type="evidence" value="ECO:0007669"/>
    <property type="project" value="UniProtKB-KW"/>
</dbReference>
<evidence type="ECO:0000259" key="11">
    <source>
        <dbReference type="Pfam" id="PF26148"/>
    </source>
</evidence>
<feature type="domain" description="Pep3/Vps18 beta-propeller" evidence="10">
    <location>
        <begin position="37"/>
        <end position="415"/>
    </location>
</feature>
<evidence type="ECO:0000259" key="10">
    <source>
        <dbReference type="Pfam" id="PF05131"/>
    </source>
</evidence>
<evidence type="ECO:0000256" key="1">
    <source>
        <dbReference type="ARBA" id="ARBA00004492"/>
    </source>
</evidence>
<feature type="domain" description="Pep3/Vps18 RING C-terminal" evidence="11">
    <location>
        <begin position="871"/>
        <end position="969"/>
    </location>
</feature>
<reference evidence="12" key="2">
    <citation type="submission" date="2024-08" db="UniProtKB">
        <authorList>
            <consortium name="EnsemblMetazoa"/>
        </authorList>
    </citation>
    <scope>IDENTIFICATION</scope>
</reference>
<dbReference type="AlphaFoldDB" id="A0AAR5NYM0"/>
<dbReference type="EnsemblMetazoa" id="XM_019898490.1">
    <property type="protein sequence ID" value="XP_019754049.1"/>
    <property type="gene ID" value="LOC109533228"/>
</dbReference>
<dbReference type="GO" id="GO:0006904">
    <property type="term" value="P:vesicle docking involved in exocytosis"/>
    <property type="evidence" value="ECO:0007669"/>
    <property type="project" value="TreeGrafter"/>
</dbReference>
<dbReference type="CDD" id="cd16462">
    <property type="entry name" value="RING-H2_Pep3p-like"/>
    <property type="match status" value="1"/>
</dbReference>
<dbReference type="Proteomes" id="UP000019118">
    <property type="component" value="Unassembled WGS sequence"/>
</dbReference>
<dbReference type="InterPro" id="IPR058919">
    <property type="entry name" value="Pep3/Vps18_RING_C"/>
</dbReference>
<dbReference type="Pfam" id="PF26148">
    <property type="entry name" value="VPS18_RING_C"/>
    <property type="match status" value="1"/>
</dbReference>
<evidence type="ECO:0000256" key="6">
    <source>
        <dbReference type="ARBA" id="ARBA00022833"/>
    </source>
</evidence>
<dbReference type="GO" id="GO:0031902">
    <property type="term" value="C:late endosome membrane"/>
    <property type="evidence" value="ECO:0007669"/>
    <property type="project" value="UniProtKB-SubCell"/>
</dbReference>
<keyword evidence="5" id="KW-0863">Zinc-finger</keyword>
<dbReference type="Pfam" id="PF05131">
    <property type="entry name" value="Pep3_Vps18"/>
    <property type="match status" value="1"/>
</dbReference>
<evidence type="ECO:0000256" key="8">
    <source>
        <dbReference type="PROSITE-ProRule" id="PRU01006"/>
    </source>
</evidence>
<keyword evidence="4" id="KW-0479">Metal-binding</keyword>
<keyword evidence="13" id="KW-1185">Reference proteome</keyword>
<dbReference type="PANTHER" id="PTHR23323:SF26">
    <property type="entry name" value="VACUOLAR PROTEIN SORTING-ASSOCIATED PROTEIN 18 HOMOLOG"/>
    <property type="match status" value="1"/>
</dbReference>
<feature type="repeat" description="CHCR" evidence="8">
    <location>
        <begin position="639"/>
        <end position="795"/>
    </location>
</feature>
<dbReference type="InterPro" id="IPR000547">
    <property type="entry name" value="Clathrin_H-chain/VPS_repeat"/>
</dbReference>
<dbReference type="EnsemblMetazoa" id="XM_019898489.1">
    <property type="protein sequence ID" value="XP_019754048.1"/>
    <property type="gene ID" value="LOC109533228"/>
</dbReference>
<reference evidence="13" key="1">
    <citation type="journal article" date="2013" name="Genome Biol.">
        <title>Draft genome of the mountain pine beetle, Dendroctonus ponderosae Hopkins, a major forest pest.</title>
        <authorList>
            <person name="Keeling C.I."/>
            <person name="Yuen M.M."/>
            <person name="Liao N.Y."/>
            <person name="Docking T.R."/>
            <person name="Chan S.K."/>
            <person name="Taylor G.A."/>
            <person name="Palmquist D.L."/>
            <person name="Jackman S.D."/>
            <person name="Nguyen A."/>
            <person name="Li M."/>
            <person name="Henderson H."/>
            <person name="Janes J.K."/>
            <person name="Zhao Y."/>
            <person name="Pandoh P."/>
            <person name="Moore R."/>
            <person name="Sperling F.A."/>
            <person name="Huber D.P."/>
            <person name="Birol I."/>
            <person name="Jones S.J."/>
            <person name="Bohlmann J."/>
        </authorList>
    </citation>
    <scope>NUCLEOTIDE SEQUENCE</scope>
</reference>
<proteinExistence type="inferred from homology"/>
<dbReference type="PANTHER" id="PTHR23323">
    <property type="entry name" value="VACUOLAR PROTEIN SORTING-ASSOCIATED PROTEIN"/>
    <property type="match status" value="1"/>
</dbReference>
<dbReference type="PROSITE" id="PS50236">
    <property type="entry name" value="CHCR"/>
    <property type="match status" value="1"/>
</dbReference>
<dbReference type="Pfam" id="PF00637">
    <property type="entry name" value="Clathrin"/>
    <property type="match status" value="1"/>
</dbReference>
<keyword evidence="7" id="KW-0472">Membrane</keyword>
<evidence type="ECO:0000256" key="9">
    <source>
        <dbReference type="SAM" id="Coils"/>
    </source>
</evidence>
<dbReference type="GO" id="GO:0006886">
    <property type="term" value="P:intracellular protein transport"/>
    <property type="evidence" value="ECO:0007669"/>
    <property type="project" value="UniProtKB-UniRule"/>
</dbReference>
<sequence>MTSLFDQLEQVSLRTKGSSDLSSLGVMDVLLDEEPAIFTKSKKDFTPLDKVTHVVIANKFMVLAMANNVLFRMNLHSPSERNEISLNKYTQGKLTNLFLDPTGNHLFLTFASKSKSTEMPELMYLSRKSDKIKTSGKFRTNEFTAIGWNNMNESDSTTGPILLGTSKGLIFETEISLEGDKFFAPSLEQYWRQLPNYLPLYGNKEVDGLVFDIGKNTNTPVTTLEYFQVPGTNKYMIFAATPSRLYYFYGSAEMEEKPVLQQVFQKYLNVSETDIFLASESRLGYSRLQFWSENLIMPNQFAWVTEKGIYFGQIDDLKDNRIATVKDKVSLLPYPKPLYEDYSQSPKYPIAIALTEFHILLAYTDSIKGMCLLSKEVVYEDQYNEAFGKLVSVIRDSRTGDIWALSENAMFRFKVHREERNIWQIFCVNNQFDLAKKYSRGNEVCYNQVLLKEADMLFEQKEYILSAQRFAEAQSSFEEICLKFLKVDEPDSLKIFLRNKLSALDPKQKTQITMLVVWVVELYLTKLEEIRLQGLEKSASYDEVQKQFETFIALQEVADCIRSNKSTIYELMESHGDKGNLIKLTIVSKDFERLIRHHIFKNNFRDALEVLKSQNNFELYYQFAPVLMQEVPKPLVNTLIDQGKKLGPLRLLPALVSCNGELHYLEVIRYLEFCIVKLKNADKAIHNLLVSFYAKYDSKKLMEYLNSQGQEVSLINYDVYFTLRLCAEQQQNEACVKLYGLLNLWESAVDLALKVNLELAKTMADMSPENDLELKKKLWLKIAEHVVSEKNDIQEAMKYLSDLIKIEDILPFFSDFLTIDHFKDAICNSLREYNQKIQALKEEMEEATNSAEQVRNEIHSFRNCFTYISSADKCEVCNMILMVRPFYFFPCNHMFHSDCLLAELEPCLGMTKKNRLSDLEKQLESLNTQSNSDNNSTGLSGMTRRDQVKAEIDNIIASECLYCGENMIRNVDKPFIEDFEYESITREWQ</sequence>
<accession>A0AAR5NYM0</accession>
<evidence type="ECO:0000313" key="13">
    <source>
        <dbReference type="Proteomes" id="UP000019118"/>
    </source>
</evidence>
<dbReference type="InterPro" id="IPR055358">
    <property type="entry name" value="CHCR"/>
</dbReference>
<evidence type="ECO:0000256" key="3">
    <source>
        <dbReference type="ARBA" id="ARBA00017338"/>
    </source>
</evidence>
<dbReference type="GO" id="GO:0048284">
    <property type="term" value="P:organelle fusion"/>
    <property type="evidence" value="ECO:0007669"/>
    <property type="project" value="TreeGrafter"/>
</dbReference>
<keyword evidence="9" id="KW-0175">Coiled coil</keyword>
<dbReference type="KEGG" id="dpa:109533228"/>